<dbReference type="PANTHER" id="PTHR13748">
    <property type="entry name" value="COBW-RELATED"/>
    <property type="match status" value="1"/>
</dbReference>
<feature type="domain" description="CobW/HypB/UreG nucleotide-binding" evidence="1">
    <location>
        <begin position="3"/>
        <end position="174"/>
    </location>
</feature>
<dbReference type="Proteomes" id="UP001271789">
    <property type="component" value="Unassembled WGS sequence"/>
</dbReference>
<dbReference type="Gene3D" id="3.40.50.300">
    <property type="entry name" value="P-loop containing nucleotide triphosphate hydrolases"/>
    <property type="match status" value="1"/>
</dbReference>
<comment type="caution">
    <text evidence="2">The sequence shown here is derived from an EMBL/GenBank/DDBJ whole genome shotgun (WGS) entry which is preliminary data.</text>
</comment>
<proteinExistence type="predicted"/>
<organism evidence="2 3">
    <name type="scientific">Methanolapillus africanus</name>
    <dbReference type="NCBI Taxonomy" id="3028297"/>
    <lineage>
        <taxon>Archaea</taxon>
        <taxon>Methanobacteriati</taxon>
        <taxon>Methanobacteriota</taxon>
        <taxon>Stenosarchaea group</taxon>
        <taxon>Methanomicrobia</taxon>
        <taxon>Methanosarcinales</taxon>
        <taxon>Methanosarcinaceae</taxon>
        <taxon>Methanolapillus</taxon>
    </lineage>
</organism>
<dbReference type="InterPro" id="IPR003495">
    <property type="entry name" value="CobW/HypB/UreG_nucleotide-bd"/>
</dbReference>
<dbReference type="RefSeq" id="WP_338098842.1">
    <property type="nucleotide sequence ID" value="NZ_JAWDKD010000007.1"/>
</dbReference>
<dbReference type="AlphaFoldDB" id="A0AAE4MI52"/>
<sequence>MRVMIISGFLGSGKTTSVLKIAKMLTDAGKKVAIIVNEVGEIGIDGETLDIAGIPSKQITNGCICCSLKLSLGVTISELADVYNPDVLILEPTGLSFPQQIRDELCELNVMMTFSPITALVDTSRFSTEMSQIPKFITQQLIEAEIIGLNKVDLADAAKIADVESFLTEINPNALQIHMSAATDESSVSRLYDLLMSAENEKCASDYEKSETTLNSIEISNVTTYSGLYDLSGKDLSKESAGKLLENIISAAGMDLSKINYYFVGHVKMAVKVGDTLVKVSQVSASDDRQIEAEYIAQEPEDNNGKYELRFLSAVTNIPKDRLTVIIDQSISVFLKAKGFEFEKRKSADGKKNLIEL</sequence>
<accession>A0AAE4MI52</accession>
<dbReference type="Pfam" id="PF02492">
    <property type="entry name" value="cobW"/>
    <property type="match status" value="1"/>
</dbReference>
<gene>
    <name evidence="2" type="ORF">MsAg5_02830</name>
</gene>
<dbReference type="InterPro" id="IPR027417">
    <property type="entry name" value="P-loop_NTPase"/>
</dbReference>
<evidence type="ECO:0000313" key="2">
    <source>
        <dbReference type="EMBL" id="MDV0446446.1"/>
    </source>
</evidence>
<reference evidence="2" key="1">
    <citation type="submission" date="2023-06" db="EMBL/GenBank/DDBJ databases">
        <title>Genome sequence of Methanosarcinaceae archaeon Ag5.</title>
        <authorList>
            <person name="Protasov E."/>
            <person name="Platt K."/>
            <person name="Poehlein A."/>
            <person name="Daniel R."/>
            <person name="Brune A."/>
        </authorList>
    </citation>
    <scope>NUCLEOTIDE SEQUENCE</scope>
    <source>
        <strain evidence="2">Ag5</strain>
    </source>
</reference>
<dbReference type="SUPFAM" id="SSF52540">
    <property type="entry name" value="P-loop containing nucleoside triphosphate hydrolases"/>
    <property type="match status" value="1"/>
</dbReference>
<keyword evidence="3" id="KW-1185">Reference proteome</keyword>
<evidence type="ECO:0000313" key="3">
    <source>
        <dbReference type="Proteomes" id="UP001271789"/>
    </source>
</evidence>
<dbReference type="InterPro" id="IPR051316">
    <property type="entry name" value="Zinc-reg_GTPase_activator"/>
</dbReference>
<dbReference type="PANTHER" id="PTHR13748:SF62">
    <property type="entry name" value="COBW DOMAIN-CONTAINING PROTEIN"/>
    <property type="match status" value="1"/>
</dbReference>
<name>A0AAE4MI52_9EURY</name>
<protein>
    <recommendedName>
        <fullName evidence="1">CobW/HypB/UreG nucleotide-binding domain-containing protein</fullName>
    </recommendedName>
</protein>
<dbReference type="GO" id="GO:0005737">
    <property type="term" value="C:cytoplasm"/>
    <property type="evidence" value="ECO:0007669"/>
    <property type="project" value="TreeGrafter"/>
</dbReference>
<dbReference type="EMBL" id="JAWDKD010000007">
    <property type="protein sequence ID" value="MDV0446446.1"/>
    <property type="molecule type" value="Genomic_DNA"/>
</dbReference>
<evidence type="ECO:0000259" key="1">
    <source>
        <dbReference type="Pfam" id="PF02492"/>
    </source>
</evidence>